<evidence type="ECO:0000313" key="3">
    <source>
        <dbReference type="Proteomes" id="UP000252189"/>
    </source>
</evidence>
<evidence type="ECO:0000313" key="2">
    <source>
        <dbReference type="EMBL" id="RCU47211.1"/>
    </source>
</evidence>
<dbReference type="AlphaFoldDB" id="A0A368NCK5"/>
<accession>A0A368NCK5</accession>
<feature type="compositionally biased region" description="Basic and acidic residues" evidence="1">
    <location>
        <begin position="12"/>
        <end position="39"/>
    </location>
</feature>
<proteinExistence type="predicted"/>
<organism evidence="2 3">
    <name type="scientific">Haloplanus salinus</name>
    <dbReference type="NCBI Taxonomy" id="1126245"/>
    <lineage>
        <taxon>Archaea</taxon>
        <taxon>Methanobacteriati</taxon>
        <taxon>Methanobacteriota</taxon>
        <taxon>Stenosarchaea group</taxon>
        <taxon>Halobacteria</taxon>
        <taxon>Halobacteriales</taxon>
        <taxon>Haloferacaceae</taxon>
        <taxon>Haloplanus</taxon>
    </lineage>
</organism>
<gene>
    <name evidence="2" type="ORF">DU504_07790</name>
</gene>
<dbReference type="EMBL" id="QPHM01000001">
    <property type="protein sequence ID" value="RCU47211.1"/>
    <property type="molecule type" value="Genomic_DNA"/>
</dbReference>
<name>A0A368NCK5_9EURY</name>
<reference evidence="2 3" key="1">
    <citation type="submission" date="2018-07" db="EMBL/GenBank/DDBJ databases">
        <title>Genome sequences of Haloplanus salinus JCM 18368T.</title>
        <authorList>
            <person name="Kim Y.B."/>
            <person name="Roh S.W."/>
        </authorList>
    </citation>
    <scope>NUCLEOTIDE SEQUENCE [LARGE SCALE GENOMIC DNA]</scope>
    <source>
        <strain evidence="2 3">JCM 18368</strain>
    </source>
</reference>
<feature type="compositionally biased region" description="Low complexity" evidence="1">
    <location>
        <begin position="40"/>
        <end position="52"/>
    </location>
</feature>
<sequence length="59" mass="6824">MDRRWSRAGTDGNRRLRSEHLPPLRERVDHRRREPRRASVDVGGVTAGADGVPPRRIRN</sequence>
<feature type="region of interest" description="Disordered" evidence="1">
    <location>
        <begin position="1"/>
        <end position="59"/>
    </location>
</feature>
<keyword evidence="3" id="KW-1185">Reference proteome</keyword>
<evidence type="ECO:0000256" key="1">
    <source>
        <dbReference type="SAM" id="MobiDB-lite"/>
    </source>
</evidence>
<comment type="caution">
    <text evidence="2">The sequence shown here is derived from an EMBL/GenBank/DDBJ whole genome shotgun (WGS) entry which is preliminary data.</text>
</comment>
<protein>
    <submittedName>
        <fullName evidence="2">Uncharacterized protein</fullName>
    </submittedName>
</protein>
<dbReference type="Proteomes" id="UP000252189">
    <property type="component" value="Unassembled WGS sequence"/>
</dbReference>